<dbReference type="InterPro" id="IPR058330">
    <property type="entry name" value="DUF8017"/>
</dbReference>
<dbReference type="EMBL" id="BAAAPC010000011">
    <property type="protein sequence ID" value="GAA2000216.1"/>
    <property type="molecule type" value="Genomic_DNA"/>
</dbReference>
<evidence type="ECO:0000313" key="3">
    <source>
        <dbReference type="EMBL" id="GAA2000216.1"/>
    </source>
</evidence>
<organism evidence="3 4">
    <name type="scientific">Nocardiopsis rhodophaea</name>
    <dbReference type="NCBI Taxonomy" id="280238"/>
    <lineage>
        <taxon>Bacteria</taxon>
        <taxon>Bacillati</taxon>
        <taxon>Actinomycetota</taxon>
        <taxon>Actinomycetes</taxon>
        <taxon>Streptosporangiales</taxon>
        <taxon>Nocardiopsidaceae</taxon>
        <taxon>Nocardiopsis</taxon>
    </lineage>
</organism>
<proteinExistence type="predicted"/>
<comment type="caution">
    <text evidence="3">The sequence shown here is derived from an EMBL/GenBank/DDBJ whole genome shotgun (WGS) entry which is preliminary data.</text>
</comment>
<dbReference type="Pfam" id="PF26056">
    <property type="entry name" value="DUF8017"/>
    <property type="match status" value="1"/>
</dbReference>
<evidence type="ECO:0000256" key="1">
    <source>
        <dbReference type="SAM" id="MobiDB-lite"/>
    </source>
</evidence>
<reference evidence="3 4" key="1">
    <citation type="journal article" date="2019" name="Int. J. Syst. Evol. Microbiol.">
        <title>The Global Catalogue of Microorganisms (GCM) 10K type strain sequencing project: providing services to taxonomists for standard genome sequencing and annotation.</title>
        <authorList>
            <consortium name="The Broad Institute Genomics Platform"/>
            <consortium name="The Broad Institute Genome Sequencing Center for Infectious Disease"/>
            <person name="Wu L."/>
            <person name="Ma J."/>
        </authorList>
    </citation>
    <scope>NUCLEOTIDE SEQUENCE [LARGE SCALE GENOMIC DNA]</scope>
    <source>
        <strain evidence="3 4">JCM 15313</strain>
    </source>
</reference>
<sequence>MLALVAMVMVVAVVIAVVVVWNTLRERPGAAASAPPPSATAHEVDDDPSEEPSESPGEPEKLINPGWRTVTSHKWGFTYEVPPSDDGWAAKGDGFIVGQGEDENGVPEIAMSGVAIYKDQPCDGWGDRAVTGAQGITETQDTAAMAKGVASRWAELSFTTDAGAASTSVRAVEEFTNNGLKGHRAIVDATLKQPTEGCQPPTAEAHTVVVPNPDEENAVRAFTILADTGLPDAADTDVLEKILNSLRNQEYEVG</sequence>
<feature type="compositionally biased region" description="Acidic residues" evidence="1">
    <location>
        <begin position="44"/>
        <end position="53"/>
    </location>
</feature>
<accession>A0ABN2T8W3</accession>
<gene>
    <name evidence="3" type="ORF">GCM10009799_29410</name>
</gene>
<dbReference type="Proteomes" id="UP001501585">
    <property type="component" value="Unassembled WGS sequence"/>
</dbReference>
<keyword evidence="4" id="KW-1185">Reference proteome</keyword>
<protein>
    <recommendedName>
        <fullName evidence="2">DUF8017 domain-containing protein</fullName>
    </recommendedName>
</protein>
<feature type="region of interest" description="Disordered" evidence="1">
    <location>
        <begin position="28"/>
        <end position="66"/>
    </location>
</feature>
<name>A0ABN2T8W3_9ACTN</name>
<evidence type="ECO:0000259" key="2">
    <source>
        <dbReference type="Pfam" id="PF26056"/>
    </source>
</evidence>
<feature type="domain" description="DUF8017" evidence="2">
    <location>
        <begin position="63"/>
        <end position="248"/>
    </location>
</feature>
<evidence type="ECO:0000313" key="4">
    <source>
        <dbReference type="Proteomes" id="UP001501585"/>
    </source>
</evidence>